<dbReference type="eggNOG" id="ENOG502S26C">
    <property type="taxonomic scope" value="Eukaryota"/>
</dbReference>
<dbReference type="STRING" id="441959.B8MAK2"/>
<name>B8MAK2_TALSN</name>
<gene>
    <name evidence="2" type="ORF">TSTA_112590</name>
</gene>
<dbReference type="PhylomeDB" id="B8MAK2"/>
<evidence type="ECO:0000313" key="3">
    <source>
        <dbReference type="Proteomes" id="UP000001745"/>
    </source>
</evidence>
<reference evidence="3" key="1">
    <citation type="journal article" date="2015" name="Genome Announc.">
        <title>Genome sequence of the AIDS-associated pathogen Penicillium marneffei (ATCC18224) and its near taxonomic relative Talaromyces stipitatus (ATCC10500).</title>
        <authorList>
            <person name="Nierman W.C."/>
            <person name="Fedorova-Abrams N.D."/>
            <person name="Andrianopoulos A."/>
        </authorList>
    </citation>
    <scope>NUCLEOTIDE SEQUENCE [LARGE SCALE GENOMIC DNA]</scope>
    <source>
        <strain evidence="3">ATCC 10500 / CBS 375.48 / QM 6759 / NRRL 1006</strain>
    </source>
</reference>
<keyword evidence="3" id="KW-1185">Reference proteome</keyword>
<dbReference type="InterPro" id="IPR021833">
    <property type="entry name" value="DUF3425"/>
</dbReference>
<dbReference type="RefSeq" id="XP_002481418.1">
    <property type="nucleotide sequence ID" value="XM_002481373.1"/>
</dbReference>
<proteinExistence type="predicted"/>
<accession>B8MAK2</accession>
<dbReference type="VEuPathDB" id="FungiDB:TSTA_112590"/>
<dbReference type="InParanoid" id="B8MAK2"/>
<dbReference type="Pfam" id="PF11905">
    <property type="entry name" value="DUF3425"/>
    <property type="match status" value="1"/>
</dbReference>
<feature type="region of interest" description="Disordered" evidence="1">
    <location>
        <begin position="60"/>
        <end position="82"/>
    </location>
</feature>
<dbReference type="HOGENOM" id="CLU_037870_1_0_1"/>
<dbReference type="PANTHER" id="PTHR38116:SF9">
    <property type="entry name" value="BZIP DOMAIN-CONTAINING PROTEIN"/>
    <property type="match status" value="1"/>
</dbReference>
<dbReference type="GeneID" id="8105724"/>
<evidence type="ECO:0000313" key="2">
    <source>
        <dbReference type="EMBL" id="EED17426.1"/>
    </source>
</evidence>
<dbReference type="EMBL" id="EQ962655">
    <property type="protein sequence ID" value="EED17426.1"/>
    <property type="molecule type" value="Genomic_DNA"/>
</dbReference>
<dbReference type="OrthoDB" id="2245989at2759"/>
<dbReference type="AlphaFoldDB" id="B8MAK2"/>
<dbReference type="PANTHER" id="PTHR38116">
    <property type="entry name" value="CHROMOSOME 7, WHOLE GENOME SHOTGUN SEQUENCE"/>
    <property type="match status" value="1"/>
</dbReference>
<organism evidence="2 3">
    <name type="scientific">Talaromyces stipitatus (strain ATCC 10500 / CBS 375.48 / QM 6759 / NRRL 1006)</name>
    <name type="common">Penicillium stipitatum</name>
    <dbReference type="NCBI Taxonomy" id="441959"/>
    <lineage>
        <taxon>Eukaryota</taxon>
        <taxon>Fungi</taxon>
        <taxon>Dikarya</taxon>
        <taxon>Ascomycota</taxon>
        <taxon>Pezizomycotina</taxon>
        <taxon>Eurotiomycetes</taxon>
        <taxon>Eurotiomycetidae</taxon>
        <taxon>Eurotiales</taxon>
        <taxon>Trichocomaceae</taxon>
        <taxon>Talaromyces</taxon>
        <taxon>Talaromyces sect. Talaromyces</taxon>
    </lineage>
</organism>
<dbReference type="OMA" id="FERWWWA"/>
<protein>
    <recommendedName>
        <fullName evidence="4">BZIP domain-containing protein</fullName>
    </recommendedName>
</protein>
<dbReference type="Proteomes" id="UP000001745">
    <property type="component" value="Unassembled WGS sequence"/>
</dbReference>
<evidence type="ECO:0008006" key="4">
    <source>
        <dbReference type="Google" id="ProtNLM"/>
    </source>
</evidence>
<sequence length="394" mass="43897">MAGKSKAESLVVPELTEDAAERKRVLNVLAQRRYRQRRRERLRALESRVKYDGVVNEDSTINRSKASRTRRESREEEVSDQLEVQTDLGAADGAVRYTPVSSLPFNNEDDDQPAQFDMSFLSPFNSQSLMYPAIDINDTFTLSAFGTSPQMDMSTFESEHQLLDSLLDRSDDTTPSSYETGDISDELQTSESAIFTFPDDRLLEVPPLTLLNAALQVAQRLQIAELIWDLGAISPFYQGQGTSSSSSPSLSPPSLSMVTTDSSSAEVALSATLPTHLRPTSTQLLIPHHPLLDLLPWPSTRDKLIQIFNLPPNLRPKTAQSPMGLIQLVEDMEDTGGEGVKVLGSDPFEPCGWEIGQLMFEKWWWAFDTELVTRSNQARKKRGEKGLAMQGSQL</sequence>
<evidence type="ECO:0000256" key="1">
    <source>
        <dbReference type="SAM" id="MobiDB-lite"/>
    </source>
</evidence>